<evidence type="ECO:0000256" key="5">
    <source>
        <dbReference type="SAM" id="MobiDB-lite"/>
    </source>
</evidence>
<dbReference type="Proteomes" id="UP000694563">
    <property type="component" value="Chromosome 2"/>
</dbReference>
<feature type="compositionally biased region" description="Basic residues" evidence="5">
    <location>
        <begin position="153"/>
        <end position="167"/>
    </location>
</feature>
<dbReference type="GO" id="GO:0016020">
    <property type="term" value="C:membrane"/>
    <property type="evidence" value="ECO:0007669"/>
    <property type="project" value="UniProtKB-SubCell"/>
</dbReference>
<dbReference type="GO" id="GO:0031398">
    <property type="term" value="P:positive regulation of protein ubiquitination"/>
    <property type="evidence" value="ECO:0007669"/>
    <property type="project" value="TreeGrafter"/>
</dbReference>
<dbReference type="Ensembl" id="ENSCUST00005017639.1">
    <property type="protein sequence ID" value="ENSCUSP00005016990.1"/>
    <property type="gene ID" value="ENSCUSG00005010899.1"/>
</dbReference>
<dbReference type="GO" id="GO:0005783">
    <property type="term" value="C:endoplasmic reticulum"/>
    <property type="evidence" value="ECO:0007669"/>
    <property type="project" value="TreeGrafter"/>
</dbReference>
<reference evidence="7" key="1">
    <citation type="submission" date="2020-10" db="EMBL/GenBank/DDBJ databases">
        <title>Catharus ustulatus (Swainson's thrush) genome, bCatUst1, primary haplotype v2.</title>
        <authorList>
            <person name="Delmore K."/>
            <person name="Vafadar M."/>
            <person name="Formenti G."/>
            <person name="Chow W."/>
            <person name="Pelan S."/>
            <person name="Howe K."/>
            <person name="Rhie A."/>
            <person name="Mountcastle J."/>
            <person name="Haase B."/>
            <person name="Fedrigo O."/>
            <person name="Jarvis E.D."/>
        </authorList>
    </citation>
    <scope>NUCLEOTIDE SEQUENCE [LARGE SCALE GENOMIC DNA]</scope>
</reference>
<evidence type="ECO:0000313" key="8">
    <source>
        <dbReference type="Proteomes" id="UP000694563"/>
    </source>
</evidence>
<feature type="compositionally biased region" description="Low complexity" evidence="5">
    <location>
        <begin position="168"/>
        <end position="187"/>
    </location>
</feature>
<evidence type="ECO:0000256" key="3">
    <source>
        <dbReference type="ARBA" id="ARBA00022989"/>
    </source>
</evidence>
<gene>
    <name evidence="7" type="primary">NDFIP2</name>
</gene>
<reference evidence="7" key="2">
    <citation type="submission" date="2025-08" db="UniProtKB">
        <authorList>
            <consortium name="Ensembl"/>
        </authorList>
    </citation>
    <scope>IDENTIFICATION</scope>
</reference>
<feature type="region of interest" description="Disordered" evidence="5">
    <location>
        <begin position="1"/>
        <end position="25"/>
    </location>
</feature>
<sequence length="444" mass="48420">EGISRDALPGHAGTAFPAPADPHLLQGEGLFRGGERVRKGRGYSHGLQGLAEPRFQRLEVFYDHFNHHPERPGPPASPPAATAAAAAPAAGSAPPRRPAARLPPRLPAASAAPRFGRGRRAGAGGPAIRRGRNQSSSGCFPRALLSPLLYGGRRPKRCAGPPRRRAARPSVAAARSGTGGPPAALSRSARRSERPNERLHNEDDLPESSAAEQPSTQPSTSAETPQPPQTAALPEADTSPPPYCSIAVEAATTSDTHNEFYPVPPPYSVATSLPTYDEAEKAKAAAMAAAAAEVAQRHAQFRESRSLFDEIFLSRPEEEEYPPRDDFSDADQLRVGNDGIFMLAFFMAFIFNWIGFCLSFCITNTIAGRYGAICGFGLSLIKWILIVRFSDYFTGYFNGQYWLWWIFLVLGLLLFFRGFVNYLKVRNMSESMAAAHRTRFFFLY</sequence>
<dbReference type="PANTHER" id="PTHR13396">
    <property type="entry name" value="NEDD4 FAMILY INTERACTING PROTEIN 1/2"/>
    <property type="match status" value="1"/>
</dbReference>
<dbReference type="Pfam" id="PF10176">
    <property type="entry name" value="NEDD4_Bsd2"/>
    <property type="match status" value="2"/>
</dbReference>
<feature type="compositionally biased region" description="Polar residues" evidence="5">
    <location>
        <begin position="210"/>
        <end position="224"/>
    </location>
</feature>
<evidence type="ECO:0000256" key="2">
    <source>
        <dbReference type="ARBA" id="ARBA00022692"/>
    </source>
</evidence>
<dbReference type="GO" id="GO:0030001">
    <property type="term" value="P:metal ion transport"/>
    <property type="evidence" value="ECO:0007669"/>
    <property type="project" value="InterPro"/>
</dbReference>
<evidence type="ECO:0000256" key="6">
    <source>
        <dbReference type="SAM" id="Phobius"/>
    </source>
</evidence>
<dbReference type="GO" id="GO:0050699">
    <property type="term" value="F:WW domain binding"/>
    <property type="evidence" value="ECO:0007669"/>
    <property type="project" value="TreeGrafter"/>
</dbReference>
<dbReference type="GO" id="GO:0006511">
    <property type="term" value="P:ubiquitin-dependent protein catabolic process"/>
    <property type="evidence" value="ECO:0007669"/>
    <property type="project" value="TreeGrafter"/>
</dbReference>
<keyword evidence="8" id="KW-1185">Reference proteome</keyword>
<accession>A0A8C3UKL0</accession>
<dbReference type="AlphaFoldDB" id="A0A8C3UKL0"/>
<organism evidence="7 8">
    <name type="scientific">Catharus ustulatus</name>
    <name type="common">Russet-backed thrush</name>
    <name type="synonym">Hylocichla ustulatus</name>
    <dbReference type="NCBI Taxonomy" id="91951"/>
    <lineage>
        <taxon>Eukaryota</taxon>
        <taxon>Metazoa</taxon>
        <taxon>Chordata</taxon>
        <taxon>Craniata</taxon>
        <taxon>Vertebrata</taxon>
        <taxon>Euteleostomi</taxon>
        <taxon>Archelosauria</taxon>
        <taxon>Archosauria</taxon>
        <taxon>Dinosauria</taxon>
        <taxon>Saurischia</taxon>
        <taxon>Theropoda</taxon>
        <taxon>Coelurosauria</taxon>
        <taxon>Aves</taxon>
        <taxon>Neognathae</taxon>
        <taxon>Neoaves</taxon>
        <taxon>Telluraves</taxon>
        <taxon>Australaves</taxon>
        <taxon>Passeriformes</taxon>
        <taxon>Turdidae</taxon>
        <taxon>Catharus</taxon>
    </lineage>
</organism>
<protein>
    <submittedName>
        <fullName evidence="7">Nedd4 family interacting protein 2</fullName>
    </submittedName>
</protein>
<feature type="compositionally biased region" description="Basic and acidic residues" evidence="5">
    <location>
        <begin position="190"/>
        <end position="203"/>
    </location>
</feature>
<dbReference type="GO" id="GO:0048471">
    <property type="term" value="C:perinuclear region of cytoplasm"/>
    <property type="evidence" value="ECO:0007669"/>
    <property type="project" value="TreeGrafter"/>
</dbReference>
<keyword evidence="4 6" id="KW-0472">Membrane</keyword>
<dbReference type="InterPro" id="IPR019325">
    <property type="entry name" value="NEDD4/Bsd2"/>
</dbReference>
<reference evidence="7" key="3">
    <citation type="submission" date="2025-09" db="UniProtKB">
        <authorList>
            <consortium name="Ensembl"/>
        </authorList>
    </citation>
    <scope>IDENTIFICATION</scope>
</reference>
<dbReference type="GO" id="GO:0007034">
    <property type="term" value="P:vacuolar transport"/>
    <property type="evidence" value="ECO:0007669"/>
    <property type="project" value="InterPro"/>
</dbReference>
<proteinExistence type="predicted"/>
<dbReference type="GO" id="GO:0005794">
    <property type="term" value="C:Golgi apparatus"/>
    <property type="evidence" value="ECO:0007669"/>
    <property type="project" value="TreeGrafter"/>
</dbReference>
<dbReference type="CDD" id="cd22306">
    <property type="entry name" value="NDFIP2"/>
    <property type="match status" value="1"/>
</dbReference>
<feature type="compositionally biased region" description="Low complexity" evidence="5">
    <location>
        <begin position="79"/>
        <end position="115"/>
    </location>
</feature>
<keyword evidence="2 6" id="KW-0812">Transmembrane</keyword>
<dbReference type="PANTHER" id="PTHR13396:SF4">
    <property type="entry name" value="NEDD4 FAMILY-INTERACTING PROTEIN 2"/>
    <property type="match status" value="1"/>
</dbReference>
<evidence type="ECO:0000256" key="1">
    <source>
        <dbReference type="ARBA" id="ARBA00004141"/>
    </source>
</evidence>
<feature type="transmembrane region" description="Helical" evidence="6">
    <location>
        <begin position="340"/>
        <end position="363"/>
    </location>
</feature>
<keyword evidence="3 6" id="KW-1133">Transmembrane helix</keyword>
<feature type="transmembrane region" description="Helical" evidence="6">
    <location>
        <begin position="402"/>
        <end position="423"/>
    </location>
</feature>
<comment type="subcellular location">
    <subcellularLocation>
        <location evidence="1">Membrane</location>
        <topology evidence="1">Multi-pass membrane protein</topology>
    </subcellularLocation>
</comment>
<evidence type="ECO:0000256" key="4">
    <source>
        <dbReference type="ARBA" id="ARBA00023136"/>
    </source>
</evidence>
<feature type="transmembrane region" description="Helical" evidence="6">
    <location>
        <begin position="370"/>
        <end position="390"/>
    </location>
</feature>
<feature type="region of interest" description="Disordered" evidence="5">
    <location>
        <begin position="65"/>
        <end position="243"/>
    </location>
</feature>
<evidence type="ECO:0000313" key="7">
    <source>
        <dbReference type="Ensembl" id="ENSCUSP00005016990.1"/>
    </source>
</evidence>
<name>A0A8C3UKL0_CATUS</name>